<dbReference type="RefSeq" id="WP_152753777.1">
    <property type="nucleotide sequence ID" value="NZ_SPSE01000056.1"/>
</dbReference>
<dbReference type="AlphaFoldDB" id="A0A5N7IV76"/>
<proteinExistence type="predicted"/>
<dbReference type="Pfam" id="PF12395">
    <property type="entry name" value="DUF3658"/>
    <property type="match status" value="1"/>
</dbReference>
<reference evidence="3 4" key="1">
    <citation type="journal article" date="2019" name="Lett. Appl. Microbiol.">
        <title>A case of 'blown pack' spoilage of vacuum-packaged pork likely associated with Clostridium estertheticum in Canada.</title>
        <authorList>
            <person name="Zhang P."/>
            <person name="Ward P."/>
            <person name="McMullen L.M."/>
            <person name="Yang X."/>
        </authorList>
    </citation>
    <scope>NUCLEOTIDE SEQUENCE [LARGE SCALE GENOMIC DNA]</scope>
    <source>
        <strain evidence="3 4">MA19</strain>
    </source>
</reference>
<accession>A0A5N7IV76</accession>
<evidence type="ECO:0000259" key="1">
    <source>
        <dbReference type="Pfam" id="PF08874"/>
    </source>
</evidence>
<feature type="domain" description="DUF1835" evidence="1">
    <location>
        <begin position="5"/>
        <end position="125"/>
    </location>
</feature>
<dbReference type="InterPro" id="IPR014973">
    <property type="entry name" value="DUF1835"/>
</dbReference>
<evidence type="ECO:0000313" key="4">
    <source>
        <dbReference type="Proteomes" id="UP000342249"/>
    </source>
</evidence>
<dbReference type="EMBL" id="SPSF01000053">
    <property type="protein sequence ID" value="MPQ64614.1"/>
    <property type="molecule type" value="Genomic_DNA"/>
</dbReference>
<organism evidence="3 4">
    <name type="scientific">Clostridium estertheticum</name>
    <dbReference type="NCBI Taxonomy" id="238834"/>
    <lineage>
        <taxon>Bacteria</taxon>
        <taxon>Bacillati</taxon>
        <taxon>Bacillota</taxon>
        <taxon>Clostridia</taxon>
        <taxon>Eubacteriales</taxon>
        <taxon>Clostridiaceae</taxon>
        <taxon>Clostridium</taxon>
    </lineage>
</organism>
<gene>
    <name evidence="3" type="ORF">E4V82_21295</name>
</gene>
<dbReference type="Proteomes" id="UP000342249">
    <property type="component" value="Unassembled WGS sequence"/>
</dbReference>
<name>A0A5N7IV76_9CLOT</name>
<dbReference type="InterPro" id="IPR022123">
    <property type="entry name" value="DUF3658"/>
</dbReference>
<sequence>MNNIVNICFSESAGGKFRVAIRMNELDGQQKVIVLSDDLSQGPIKGGVNIEERINWGSIVDEEEYFASYGADDLKENYNTFYNEISKINDKDTLYLWYGSSQEFCGMLYALELLKDRNLNIYLINATDTIVKDKDNVYLSRAAGDIVPQYIDKYTSLKQKLNSNKYKQLLDTWELLKNDNSILRVFKNEQIKSVDENYFDIDVLKYTPKEFRKSARIVGSIIENSDVEISFDYILWRVRKLVKLGKIDYTCSQVYYGTFESMEMEIKITKEGLKLLNTNQKAMSVWKNSNESLDDEEYMINEYIKEGRLEEKINIAKKLKDVLDSKTIADKTGLTIGQVKNI</sequence>
<evidence type="ECO:0000259" key="2">
    <source>
        <dbReference type="Pfam" id="PF12395"/>
    </source>
</evidence>
<dbReference type="Pfam" id="PF08874">
    <property type="entry name" value="DUF1835"/>
    <property type="match status" value="1"/>
</dbReference>
<comment type="caution">
    <text evidence="3">The sequence shown here is derived from an EMBL/GenBank/DDBJ whole genome shotgun (WGS) entry which is preliminary data.</text>
</comment>
<evidence type="ECO:0000313" key="3">
    <source>
        <dbReference type="EMBL" id="MPQ64614.1"/>
    </source>
</evidence>
<protein>
    <submittedName>
        <fullName evidence="3">DUF1835 domain-containing protein</fullName>
    </submittedName>
</protein>
<feature type="domain" description="DUF3658" evidence="2">
    <location>
        <begin position="156"/>
        <end position="250"/>
    </location>
</feature>